<dbReference type="UniPathway" id="UPA00028">
    <property type="reaction ID" value="UER00003"/>
</dbReference>
<accession>A0A1H4JWB2</accession>
<keyword evidence="12" id="KW-0489">Methyltransferase</keyword>
<keyword evidence="13" id="KW-1185">Reference proteome</keyword>
<dbReference type="InterPro" id="IPR003700">
    <property type="entry name" value="Pantoate_hydroxy_MeTrfase"/>
</dbReference>
<protein>
    <recommendedName>
        <fullName evidence="8">3-methyl-2-oxobutanoate hydroxymethyltransferase</fullName>
        <ecNumber evidence="8">2.1.2.11</ecNumber>
    </recommendedName>
    <alternativeName>
        <fullName evidence="8">Ketopantoate hydroxymethyltransferase</fullName>
        <shortName evidence="8">KPHMT</shortName>
    </alternativeName>
</protein>
<evidence type="ECO:0000256" key="3">
    <source>
        <dbReference type="ARBA" id="ARBA00011424"/>
    </source>
</evidence>
<feature type="active site" description="Proton acceptor" evidence="8 9">
    <location>
        <position position="187"/>
    </location>
</feature>
<feature type="binding site" evidence="8 10">
    <location>
        <begin position="49"/>
        <end position="50"/>
    </location>
    <ligand>
        <name>3-methyl-2-oxobutanoate</name>
        <dbReference type="ChEBI" id="CHEBI:11851"/>
    </ligand>
</feature>
<keyword evidence="5 8" id="KW-0808">Transferase</keyword>
<evidence type="ECO:0000256" key="4">
    <source>
        <dbReference type="ARBA" id="ARBA00022655"/>
    </source>
</evidence>
<dbReference type="InterPro" id="IPR040442">
    <property type="entry name" value="Pyrv_kinase-like_dom_sf"/>
</dbReference>
<dbReference type="EMBL" id="FNTJ01000001">
    <property type="protein sequence ID" value="SEB50266.1"/>
    <property type="molecule type" value="Genomic_DNA"/>
</dbReference>
<evidence type="ECO:0000313" key="13">
    <source>
        <dbReference type="Proteomes" id="UP000198982"/>
    </source>
</evidence>
<comment type="cofactor">
    <cofactor evidence="8 11">
        <name>Mg(2+)</name>
        <dbReference type="ChEBI" id="CHEBI:18420"/>
    </cofactor>
    <text evidence="8 11">Binds 1 Mg(2+) ion per subunit.</text>
</comment>
<evidence type="ECO:0000313" key="12">
    <source>
        <dbReference type="EMBL" id="SEB50266.1"/>
    </source>
</evidence>
<keyword evidence="8 11" id="KW-0460">Magnesium</keyword>
<dbReference type="PANTHER" id="PTHR20881:SF0">
    <property type="entry name" value="3-METHYL-2-OXOBUTANOATE HYDROXYMETHYLTRANSFERASE"/>
    <property type="match status" value="1"/>
</dbReference>
<dbReference type="GO" id="GO:0032259">
    <property type="term" value="P:methylation"/>
    <property type="evidence" value="ECO:0007669"/>
    <property type="project" value="UniProtKB-KW"/>
</dbReference>
<sequence length="275" mass="29257">MSSHTRTQRLSVPQLVAMKGRQKIVSLTAYTSHMARLMDPFVDFILIGDSTAMVGYGRTSTLDMSLAEIIAHTRAVVAGSRLACVIADMPFGSYQESPQQAYRNAAEVMARTGCAALKLEGGQALAPTVEFLVQRGIPVMAHIGLMPQFVNQMGGFKAQGLDSEAAGKIEADARAHLEAGAFSLLLEGVAEPLARRISDFSAMPTIGIGASPACDGQVLVTEDLLGLGGPQVPRFVKQYADAGALISQACERFAAEVREQAFPQLQHCYGVVEDA</sequence>
<gene>
    <name evidence="8" type="primary">panB</name>
    <name evidence="12" type="ORF">SAMN05216178_0805</name>
</gene>
<dbReference type="EC" id="2.1.2.11" evidence="8"/>
<dbReference type="PANTHER" id="PTHR20881">
    <property type="entry name" value="3-METHYL-2-OXOBUTANOATE HYDROXYMETHYLTRANSFERASE"/>
    <property type="match status" value="1"/>
</dbReference>
<dbReference type="Pfam" id="PF02548">
    <property type="entry name" value="Pantoate_transf"/>
    <property type="match status" value="1"/>
</dbReference>
<feature type="binding site" evidence="8 10">
    <location>
        <position position="118"/>
    </location>
    <ligand>
        <name>3-methyl-2-oxobutanoate</name>
        <dbReference type="ChEBI" id="CHEBI:11851"/>
    </ligand>
</feature>
<name>A0A1H4JWB2_9PSED</name>
<dbReference type="InterPro" id="IPR015813">
    <property type="entry name" value="Pyrv/PenolPyrv_kinase-like_dom"/>
</dbReference>
<feature type="binding site" evidence="8 11">
    <location>
        <position position="120"/>
    </location>
    <ligand>
        <name>Mg(2+)</name>
        <dbReference type="ChEBI" id="CHEBI:18420"/>
    </ligand>
</feature>
<evidence type="ECO:0000256" key="8">
    <source>
        <dbReference type="HAMAP-Rule" id="MF_00156"/>
    </source>
</evidence>
<comment type="similarity">
    <text evidence="2 8">Belongs to the PanB family.</text>
</comment>
<comment type="catalytic activity">
    <reaction evidence="8">
        <text>(6R)-5,10-methylene-5,6,7,8-tetrahydrofolate + 3-methyl-2-oxobutanoate + H2O = 2-dehydropantoate + (6S)-5,6,7,8-tetrahydrofolate</text>
        <dbReference type="Rhea" id="RHEA:11824"/>
        <dbReference type="ChEBI" id="CHEBI:11561"/>
        <dbReference type="ChEBI" id="CHEBI:11851"/>
        <dbReference type="ChEBI" id="CHEBI:15377"/>
        <dbReference type="ChEBI" id="CHEBI:15636"/>
        <dbReference type="ChEBI" id="CHEBI:57453"/>
        <dbReference type="EC" id="2.1.2.11"/>
    </reaction>
</comment>
<evidence type="ECO:0000256" key="6">
    <source>
        <dbReference type="ARBA" id="ARBA00022723"/>
    </source>
</evidence>
<feature type="binding site" evidence="8 10">
    <location>
        <position position="88"/>
    </location>
    <ligand>
        <name>3-methyl-2-oxobutanoate</name>
        <dbReference type="ChEBI" id="CHEBI:11851"/>
    </ligand>
</feature>
<proteinExistence type="inferred from homology"/>
<dbReference type="GO" id="GO:0005737">
    <property type="term" value="C:cytoplasm"/>
    <property type="evidence" value="ECO:0007669"/>
    <property type="project" value="UniProtKB-SubCell"/>
</dbReference>
<dbReference type="AlphaFoldDB" id="A0A1H4JWB2"/>
<organism evidence="12 13">
    <name type="scientific">Pseudomonas saponiphila</name>
    <dbReference type="NCBI Taxonomy" id="556534"/>
    <lineage>
        <taxon>Bacteria</taxon>
        <taxon>Pseudomonadati</taxon>
        <taxon>Pseudomonadota</taxon>
        <taxon>Gammaproteobacteria</taxon>
        <taxon>Pseudomonadales</taxon>
        <taxon>Pseudomonadaceae</taxon>
        <taxon>Pseudomonas</taxon>
    </lineage>
</organism>
<dbReference type="Proteomes" id="UP000198982">
    <property type="component" value="Unassembled WGS sequence"/>
</dbReference>
<dbReference type="FunFam" id="3.20.20.60:FF:000003">
    <property type="entry name" value="3-methyl-2-oxobutanoate hydroxymethyltransferase"/>
    <property type="match status" value="1"/>
</dbReference>
<dbReference type="HAMAP" id="MF_00156">
    <property type="entry name" value="PanB"/>
    <property type="match status" value="1"/>
</dbReference>
<dbReference type="Gene3D" id="3.20.20.60">
    <property type="entry name" value="Phosphoenolpyruvate-binding domains"/>
    <property type="match status" value="1"/>
</dbReference>
<evidence type="ECO:0000256" key="9">
    <source>
        <dbReference type="PIRSR" id="PIRSR000388-1"/>
    </source>
</evidence>
<dbReference type="CDD" id="cd06557">
    <property type="entry name" value="KPHMT-like"/>
    <property type="match status" value="1"/>
</dbReference>
<dbReference type="PIRSF" id="PIRSF000388">
    <property type="entry name" value="Pantoate_hydroxy_MeTrfase"/>
    <property type="match status" value="1"/>
</dbReference>
<evidence type="ECO:0000256" key="5">
    <source>
        <dbReference type="ARBA" id="ARBA00022679"/>
    </source>
</evidence>
<keyword evidence="8" id="KW-0963">Cytoplasm</keyword>
<evidence type="ECO:0000256" key="1">
    <source>
        <dbReference type="ARBA" id="ARBA00005033"/>
    </source>
</evidence>
<dbReference type="RefSeq" id="WP_092310129.1">
    <property type="nucleotide sequence ID" value="NZ_FNTJ01000001.1"/>
</dbReference>
<feature type="binding site" evidence="8 11">
    <location>
        <position position="49"/>
    </location>
    <ligand>
        <name>Mg(2+)</name>
        <dbReference type="ChEBI" id="CHEBI:18420"/>
    </ligand>
</feature>
<dbReference type="NCBIfam" id="TIGR00222">
    <property type="entry name" value="panB"/>
    <property type="match status" value="1"/>
</dbReference>
<comment type="subcellular location">
    <subcellularLocation>
        <location evidence="8">Cytoplasm</location>
    </subcellularLocation>
</comment>
<dbReference type="GO" id="GO:0000287">
    <property type="term" value="F:magnesium ion binding"/>
    <property type="evidence" value="ECO:0007669"/>
    <property type="project" value="TreeGrafter"/>
</dbReference>
<dbReference type="GO" id="GO:0015940">
    <property type="term" value="P:pantothenate biosynthetic process"/>
    <property type="evidence" value="ECO:0007669"/>
    <property type="project" value="UniProtKB-UniRule"/>
</dbReference>
<reference evidence="13" key="1">
    <citation type="submission" date="2016-10" db="EMBL/GenBank/DDBJ databases">
        <authorList>
            <person name="Varghese N."/>
            <person name="Submissions S."/>
        </authorList>
    </citation>
    <scope>NUCLEOTIDE SEQUENCE [LARGE SCALE GENOMIC DNA]</scope>
    <source>
        <strain evidence="13">DSM 9751</strain>
    </source>
</reference>
<dbReference type="GO" id="GO:0008168">
    <property type="term" value="F:methyltransferase activity"/>
    <property type="evidence" value="ECO:0007669"/>
    <property type="project" value="UniProtKB-KW"/>
</dbReference>
<feature type="binding site" evidence="8 11">
    <location>
        <position position="88"/>
    </location>
    <ligand>
        <name>Mg(2+)</name>
        <dbReference type="ChEBI" id="CHEBI:18420"/>
    </ligand>
</feature>
<keyword evidence="6 8" id="KW-0479">Metal-binding</keyword>
<evidence type="ECO:0000256" key="11">
    <source>
        <dbReference type="PIRSR" id="PIRSR000388-3"/>
    </source>
</evidence>
<comment type="subunit">
    <text evidence="3 8">Homodecamer; pentamer of dimers.</text>
</comment>
<comment type="function">
    <text evidence="7 8">Catalyzes the reversible reaction in which hydroxymethyl group from 5,10-methylenetetrahydrofolate is transferred onto alpha-ketoisovalerate to form ketopantoate.</text>
</comment>
<comment type="pathway">
    <text evidence="1 8">Cofactor biosynthesis; (R)-pantothenate biosynthesis; (R)-pantoate from 3-methyl-2-oxobutanoate: step 1/2.</text>
</comment>
<dbReference type="GO" id="GO:0003864">
    <property type="term" value="F:3-methyl-2-oxobutanoate hydroxymethyltransferase activity"/>
    <property type="evidence" value="ECO:0007669"/>
    <property type="project" value="UniProtKB-UniRule"/>
</dbReference>
<evidence type="ECO:0000256" key="7">
    <source>
        <dbReference type="ARBA" id="ARBA00056497"/>
    </source>
</evidence>
<dbReference type="SUPFAM" id="SSF51621">
    <property type="entry name" value="Phosphoenolpyruvate/pyruvate domain"/>
    <property type="match status" value="1"/>
</dbReference>
<evidence type="ECO:0000256" key="10">
    <source>
        <dbReference type="PIRSR" id="PIRSR000388-2"/>
    </source>
</evidence>
<evidence type="ECO:0000256" key="2">
    <source>
        <dbReference type="ARBA" id="ARBA00008676"/>
    </source>
</evidence>
<dbReference type="NCBIfam" id="NF001452">
    <property type="entry name" value="PRK00311.1"/>
    <property type="match status" value="1"/>
</dbReference>
<keyword evidence="4 8" id="KW-0566">Pantothenate biosynthesis</keyword>